<feature type="non-terminal residue" evidence="2">
    <location>
        <position position="162"/>
    </location>
</feature>
<evidence type="ECO:0000313" key="2">
    <source>
        <dbReference type="EMBL" id="PIP04795.1"/>
    </source>
</evidence>
<name>A0A2G9XCU2_UNCKA</name>
<evidence type="ECO:0000313" key="3">
    <source>
        <dbReference type="Proteomes" id="UP000231388"/>
    </source>
</evidence>
<dbReference type="Pfam" id="PF25323">
    <property type="entry name" value="6TM_PilS"/>
    <property type="match status" value="1"/>
</dbReference>
<dbReference type="AlphaFoldDB" id="A0A2G9XCU2"/>
<keyword evidence="1" id="KW-1133">Transmembrane helix</keyword>
<sequence>MKVGDLMELEKQERQKRLQWSVVIRYLVIFVVVFLSWLSSQFGAAFFLPGILFSVSLALAFNLVLSYVYSLKKIAQFWPYLGVVTDMAVITLVVHFTGGITSVFLPLYLLQIVGTNVHFSRLAGPINFFIGTSFFGAIFTLEDQGLITHYTPFPMAPDLHQN</sequence>
<feature type="transmembrane region" description="Helical" evidence="1">
    <location>
        <begin position="77"/>
        <end position="110"/>
    </location>
</feature>
<keyword evidence="1" id="KW-0472">Membrane</keyword>
<accession>A0A2G9XCU2</accession>
<feature type="transmembrane region" description="Helical" evidence="1">
    <location>
        <begin position="122"/>
        <end position="141"/>
    </location>
</feature>
<proteinExistence type="predicted"/>
<organism evidence="2 3">
    <name type="scientific">candidate division WWE3 bacterium CG23_combo_of_CG06-09_8_20_14_all_40_14</name>
    <dbReference type="NCBI Taxonomy" id="1975095"/>
    <lineage>
        <taxon>Bacteria</taxon>
        <taxon>Katanobacteria</taxon>
    </lineage>
</organism>
<protein>
    <submittedName>
        <fullName evidence="2">Uncharacterized protein</fullName>
    </submittedName>
</protein>
<feature type="transmembrane region" description="Helical" evidence="1">
    <location>
        <begin position="20"/>
        <end position="38"/>
    </location>
</feature>
<reference evidence="2 3" key="1">
    <citation type="submission" date="2017-09" db="EMBL/GenBank/DDBJ databases">
        <title>Depth-based differentiation of microbial function through sediment-hosted aquifers and enrichment of novel symbionts in the deep terrestrial subsurface.</title>
        <authorList>
            <person name="Probst A.J."/>
            <person name="Ladd B."/>
            <person name="Jarett J.K."/>
            <person name="Geller-Mcgrath D.E."/>
            <person name="Sieber C.M."/>
            <person name="Emerson J.B."/>
            <person name="Anantharaman K."/>
            <person name="Thomas B.C."/>
            <person name="Malmstrom R."/>
            <person name="Stieglmeier M."/>
            <person name="Klingl A."/>
            <person name="Woyke T."/>
            <person name="Ryan C.M."/>
            <person name="Banfield J.F."/>
        </authorList>
    </citation>
    <scope>NUCLEOTIDE SEQUENCE [LARGE SCALE GENOMIC DNA]</scope>
    <source>
        <strain evidence="2">CG23_combo_of_CG06-09_8_20_14_all_40_14</strain>
    </source>
</reference>
<comment type="caution">
    <text evidence="2">The sequence shown here is derived from an EMBL/GenBank/DDBJ whole genome shotgun (WGS) entry which is preliminary data.</text>
</comment>
<dbReference type="Proteomes" id="UP000231388">
    <property type="component" value="Unassembled WGS sequence"/>
</dbReference>
<keyword evidence="1" id="KW-0812">Transmembrane</keyword>
<evidence type="ECO:0000256" key="1">
    <source>
        <dbReference type="SAM" id="Phobius"/>
    </source>
</evidence>
<feature type="transmembrane region" description="Helical" evidence="1">
    <location>
        <begin position="44"/>
        <end position="65"/>
    </location>
</feature>
<dbReference type="EMBL" id="PCQY01000007">
    <property type="protein sequence ID" value="PIP04795.1"/>
    <property type="molecule type" value="Genomic_DNA"/>
</dbReference>
<gene>
    <name evidence="2" type="ORF">COX53_00530</name>
</gene>